<evidence type="ECO:0000313" key="3">
    <source>
        <dbReference type="Proteomes" id="UP000223527"/>
    </source>
</evidence>
<organism evidence="2 3">
    <name type="scientific">Teichococcus rhizosphaerae</name>
    <dbReference type="NCBI Taxonomy" id="1335062"/>
    <lineage>
        <taxon>Bacteria</taxon>
        <taxon>Pseudomonadati</taxon>
        <taxon>Pseudomonadota</taxon>
        <taxon>Alphaproteobacteria</taxon>
        <taxon>Acetobacterales</taxon>
        <taxon>Roseomonadaceae</taxon>
        <taxon>Roseomonas</taxon>
    </lineage>
</organism>
<dbReference type="OrthoDB" id="7268791at2"/>
<dbReference type="AlphaFoldDB" id="A0A2C7A6Z4"/>
<gene>
    <name evidence="2" type="ORF">CR162_16690</name>
</gene>
<reference evidence="2 3" key="1">
    <citation type="submission" date="2017-10" db="EMBL/GenBank/DDBJ databases">
        <authorList>
            <person name="Banno H."/>
            <person name="Chua N.-H."/>
        </authorList>
    </citation>
    <scope>NUCLEOTIDE SEQUENCE [LARGE SCALE GENOMIC DNA]</scope>
    <source>
        <strain evidence="2 3">YW11</strain>
    </source>
</reference>
<dbReference type="RefSeq" id="WP_099096673.1">
    <property type="nucleotide sequence ID" value="NZ_PDNU01000036.1"/>
</dbReference>
<comment type="caution">
    <text evidence="2">The sequence shown here is derived from an EMBL/GenBank/DDBJ whole genome shotgun (WGS) entry which is preliminary data.</text>
</comment>
<keyword evidence="3" id="KW-1185">Reference proteome</keyword>
<evidence type="ECO:0000313" key="2">
    <source>
        <dbReference type="EMBL" id="PHK93759.1"/>
    </source>
</evidence>
<evidence type="ECO:0000256" key="1">
    <source>
        <dbReference type="SAM" id="MobiDB-lite"/>
    </source>
</evidence>
<name>A0A2C7A6Z4_9PROT</name>
<feature type="region of interest" description="Disordered" evidence="1">
    <location>
        <begin position="1"/>
        <end position="31"/>
    </location>
</feature>
<accession>A0A2C7A6Z4</accession>
<dbReference type="EMBL" id="PDNU01000036">
    <property type="protein sequence ID" value="PHK93759.1"/>
    <property type="molecule type" value="Genomic_DNA"/>
</dbReference>
<protein>
    <submittedName>
        <fullName evidence="2">Uncharacterized protein</fullName>
    </submittedName>
</protein>
<dbReference type="Proteomes" id="UP000223527">
    <property type="component" value="Unassembled WGS sequence"/>
</dbReference>
<proteinExistence type="predicted"/>
<sequence>MRELWKNPTLPGMPGAGPGIVPGGRRSPSPLADYQQARFTGYGGRDVHQDVPPPPPAALNPILNRLRDDLAQLVESHRDFFARNAEMDSRALTRTRQGWAVAWRRWALDDLGDQVAETRGVFVIYRGDSFHHRLFLDRNGQQLLAVQPREPLSPLRYRKLGGTAELCDLYGPFARLADTPLG</sequence>